<evidence type="ECO:0000256" key="6">
    <source>
        <dbReference type="ARBA" id="ARBA00022592"/>
    </source>
</evidence>
<dbReference type="AlphaFoldDB" id="A0A1H6WY98"/>
<dbReference type="PIRSF" id="PIRSF003107">
    <property type="entry name" value="PhoU"/>
    <property type="match status" value="1"/>
</dbReference>
<dbReference type="Gene3D" id="1.20.58.220">
    <property type="entry name" value="Phosphate transport system protein phou homolog 2, domain 2"/>
    <property type="match status" value="1"/>
</dbReference>
<dbReference type="InterPro" id="IPR028366">
    <property type="entry name" value="PhoU"/>
</dbReference>
<dbReference type="PANTHER" id="PTHR42930">
    <property type="entry name" value="PHOSPHATE-SPECIFIC TRANSPORT SYSTEM ACCESSORY PROTEIN PHOU"/>
    <property type="match status" value="1"/>
</dbReference>
<dbReference type="RefSeq" id="WP_245542077.1">
    <property type="nucleotide sequence ID" value="NZ_FNZK01000004.1"/>
</dbReference>
<proteinExistence type="inferred from homology"/>
<dbReference type="FunFam" id="1.20.58.220:FF:000004">
    <property type="entry name" value="Phosphate-specific transport system accessory protein PhoU"/>
    <property type="match status" value="1"/>
</dbReference>
<comment type="function">
    <text evidence="7">Plays a role in the regulation of phosphate uptake.</text>
</comment>
<dbReference type="GO" id="GO:0030643">
    <property type="term" value="P:intracellular phosphate ion homeostasis"/>
    <property type="evidence" value="ECO:0007669"/>
    <property type="project" value="InterPro"/>
</dbReference>
<dbReference type="Proteomes" id="UP000199662">
    <property type="component" value="Unassembled WGS sequence"/>
</dbReference>
<comment type="subunit">
    <text evidence="3 7">Homodimer.</text>
</comment>
<name>A0A1H6WY98_9FIRM</name>
<comment type="similarity">
    <text evidence="2 7">Belongs to the PhoU family.</text>
</comment>
<accession>A0A1H6WY98</accession>
<organism evidence="9 10">
    <name type="scientific">Propionispira arboris</name>
    <dbReference type="NCBI Taxonomy" id="84035"/>
    <lineage>
        <taxon>Bacteria</taxon>
        <taxon>Bacillati</taxon>
        <taxon>Bacillota</taxon>
        <taxon>Negativicutes</taxon>
        <taxon>Selenomonadales</taxon>
        <taxon>Selenomonadaceae</taxon>
        <taxon>Propionispira</taxon>
    </lineage>
</organism>
<evidence type="ECO:0000313" key="9">
    <source>
        <dbReference type="EMBL" id="SEJ17760.1"/>
    </source>
</evidence>
<dbReference type="GO" id="GO:0006817">
    <property type="term" value="P:phosphate ion transport"/>
    <property type="evidence" value="ECO:0007669"/>
    <property type="project" value="UniProtKB-KW"/>
</dbReference>
<keyword evidence="4 7" id="KW-0813">Transport</keyword>
<dbReference type="GO" id="GO:0005737">
    <property type="term" value="C:cytoplasm"/>
    <property type="evidence" value="ECO:0007669"/>
    <property type="project" value="UniProtKB-SubCell"/>
</dbReference>
<gene>
    <name evidence="9" type="ORF">SAMN05660742_10457</name>
</gene>
<comment type="subcellular location">
    <subcellularLocation>
        <location evidence="1 7">Cytoplasm</location>
    </subcellularLocation>
</comment>
<dbReference type="STRING" id="84035.SAMN05660742_10457"/>
<keyword evidence="5 7" id="KW-0963">Cytoplasm</keyword>
<sequence>MMVRVTRQGYIEELDLLQQKVTEMGQAVDVALGLAMQALLGMDKELAEKVMKEDDIIDEMTIGIEDRCMLLIAKQQPIARDLRVIATGFKISTDLERIGDHAYDIAKTVLELEGVPFVKKLIDIPKMAESARRMTELAIRAYQTADLKLAEEVCQMDDEIDLLFARTFHELSQFVGDDAVKVKQATQLIFVARYIERIGDHATNIAEWVIYLETAERIRKPEK</sequence>
<evidence type="ECO:0000259" key="8">
    <source>
        <dbReference type="Pfam" id="PF01895"/>
    </source>
</evidence>
<dbReference type="NCBIfam" id="TIGR02135">
    <property type="entry name" value="phoU_full"/>
    <property type="match status" value="1"/>
</dbReference>
<evidence type="ECO:0000256" key="2">
    <source>
        <dbReference type="ARBA" id="ARBA00008107"/>
    </source>
</evidence>
<dbReference type="InterPro" id="IPR026022">
    <property type="entry name" value="PhoU_dom"/>
</dbReference>
<feature type="domain" description="PhoU" evidence="8">
    <location>
        <begin position="21"/>
        <end position="109"/>
    </location>
</feature>
<keyword evidence="6 7" id="KW-0592">Phosphate transport</keyword>
<evidence type="ECO:0000313" key="10">
    <source>
        <dbReference type="Proteomes" id="UP000199662"/>
    </source>
</evidence>
<reference evidence="9 10" key="1">
    <citation type="submission" date="2016-10" db="EMBL/GenBank/DDBJ databases">
        <authorList>
            <person name="de Groot N.N."/>
        </authorList>
    </citation>
    <scope>NUCLEOTIDE SEQUENCE [LARGE SCALE GENOMIC DNA]</scope>
    <source>
        <strain evidence="9 10">DSM 2179</strain>
    </source>
</reference>
<evidence type="ECO:0000256" key="7">
    <source>
        <dbReference type="PIRNR" id="PIRNR003107"/>
    </source>
</evidence>
<dbReference type="InterPro" id="IPR038078">
    <property type="entry name" value="PhoU-like_sf"/>
</dbReference>
<keyword evidence="10" id="KW-1185">Reference proteome</keyword>
<feature type="domain" description="PhoU" evidence="8">
    <location>
        <begin position="124"/>
        <end position="209"/>
    </location>
</feature>
<evidence type="ECO:0000256" key="4">
    <source>
        <dbReference type="ARBA" id="ARBA00022448"/>
    </source>
</evidence>
<evidence type="ECO:0000256" key="1">
    <source>
        <dbReference type="ARBA" id="ARBA00004496"/>
    </source>
</evidence>
<evidence type="ECO:0000256" key="3">
    <source>
        <dbReference type="ARBA" id="ARBA00011738"/>
    </source>
</evidence>
<dbReference type="GO" id="GO:0045936">
    <property type="term" value="P:negative regulation of phosphate metabolic process"/>
    <property type="evidence" value="ECO:0007669"/>
    <property type="project" value="InterPro"/>
</dbReference>
<dbReference type="SUPFAM" id="SSF109755">
    <property type="entry name" value="PhoU-like"/>
    <property type="match status" value="1"/>
</dbReference>
<dbReference type="EMBL" id="FNZK01000004">
    <property type="protein sequence ID" value="SEJ17760.1"/>
    <property type="molecule type" value="Genomic_DNA"/>
</dbReference>
<evidence type="ECO:0000256" key="5">
    <source>
        <dbReference type="ARBA" id="ARBA00022490"/>
    </source>
</evidence>
<dbReference type="Pfam" id="PF01895">
    <property type="entry name" value="PhoU"/>
    <property type="match status" value="2"/>
</dbReference>
<protein>
    <recommendedName>
        <fullName evidence="7">Phosphate-specific transport system accessory protein PhoU</fullName>
    </recommendedName>
</protein>
<dbReference type="PANTHER" id="PTHR42930:SF3">
    <property type="entry name" value="PHOSPHATE-SPECIFIC TRANSPORT SYSTEM ACCESSORY PROTEIN PHOU"/>
    <property type="match status" value="1"/>
</dbReference>